<dbReference type="EMBL" id="QSSQ01000032">
    <property type="protein sequence ID" value="RGL99131.1"/>
    <property type="molecule type" value="Genomic_DNA"/>
</dbReference>
<evidence type="ECO:0000259" key="8">
    <source>
        <dbReference type="PROSITE" id="PS50928"/>
    </source>
</evidence>
<dbReference type="SUPFAM" id="SSF161098">
    <property type="entry name" value="MetI-like"/>
    <property type="match status" value="1"/>
</dbReference>
<feature type="domain" description="ABC transmembrane type-1" evidence="8">
    <location>
        <begin position="66"/>
        <end position="278"/>
    </location>
</feature>
<keyword evidence="2 7" id="KW-0813">Transport</keyword>
<dbReference type="InterPro" id="IPR035906">
    <property type="entry name" value="MetI-like_sf"/>
</dbReference>
<dbReference type="GO" id="GO:0005886">
    <property type="term" value="C:plasma membrane"/>
    <property type="evidence" value="ECO:0007669"/>
    <property type="project" value="UniProtKB-SubCell"/>
</dbReference>
<comment type="caution">
    <text evidence="9">The sequence shown here is derived from an EMBL/GenBank/DDBJ whole genome shotgun (WGS) entry which is preliminary data.</text>
</comment>
<keyword evidence="6 7" id="KW-0472">Membrane</keyword>
<feature type="transmembrane region" description="Helical" evidence="7">
    <location>
        <begin position="152"/>
        <end position="173"/>
    </location>
</feature>
<sequence length="287" mass="32395">MYRKTNCLLLLPALLLSVCVVLVPGILTVFTSFTDWNGVQNIFQATFIGLDNYRELFKDEIFWMALFNNIKWMLLFLIIPVSLGLLSSGLLLYCKKGRSIYQVSYLVPYVMAPIVNAMLWLNIIYSPVAGVIGFLKKQGVAISSPLSSMNTALYGVAGVAIWNYWGFLSVVYVSSLRQTPQDQIEAAKVEGCNGWQLFRYVYFETLKPTFKLMLVMVMIQAFLVFDYIKILTDGGPAHATEMLSTYAYTFAFSTYQVGRAAAVSLFMSMLGLIFSGVYTWMSRHEND</sequence>
<evidence type="ECO:0000256" key="7">
    <source>
        <dbReference type="RuleBase" id="RU363032"/>
    </source>
</evidence>
<evidence type="ECO:0000313" key="9">
    <source>
        <dbReference type="EMBL" id="RGL99131.1"/>
    </source>
</evidence>
<dbReference type="PANTHER" id="PTHR43227">
    <property type="entry name" value="BLL4140 PROTEIN"/>
    <property type="match status" value="1"/>
</dbReference>
<dbReference type="PANTHER" id="PTHR43227:SF11">
    <property type="entry name" value="BLL4140 PROTEIN"/>
    <property type="match status" value="1"/>
</dbReference>
<protein>
    <submittedName>
        <fullName evidence="9">Sugar ABC transporter permease</fullName>
    </submittedName>
</protein>
<name>A0A3E4U0R8_9FIRM</name>
<evidence type="ECO:0000256" key="3">
    <source>
        <dbReference type="ARBA" id="ARBA00022475"/>
    </source>
</evidence>
<dbReference type="Proteomes" id="UP000261257">
    <property type="component" value="Unassembled WGS sequence"/>
</dbReference>
<evidence type="ECO:0000256" key="1">
    <source>
        <dbReference type="ARBA" id="ARBA00004651"/>
    </source>
</evidence>
<dbReference type="CDD" id="cd06261">
    <property type="entry name" value="TM_PBP2"/>
    <property type="match status" value="1"/>
</dbReference>
<feature type="transmembrane region" description="Helical" evidence="7">
    <location>
        <begin position="209"/>
        <end position="228"/>
    </location>
</feature>
<dbReference type="Pfam" id="PF00528">
    <property type="entry name" value="BPD_transp_1"/>
    <property type="match status" value="1"/>
</dbReference>
<keyword evidence="3" id="KW-1003">Cell membrane</keyword>
<feature type="transmembrane region" description="Helical" evidence="7">
    <location>
        <begin position="7"/>
        <end position="30"/>
    </location>
</feature>
<comment type="similarity">
    <text evidence="7">Belongs to the binding-protein-dependent transport system permease family.</text>
</comment>
<reference evidence="9 10" key="1">
    <citation type="submission" date="2018-08" db="EMBL/GenBank/DDBJ databases">
        <title>A genome reference for cultivated species of the human gut microbiota.</title>
        <authorList>
            <person name="Zou Y."/>
            <person name="Xue W."/>
            <person name="Luo G."/>
        </authorList>
    </citation>
    <scope>NUCLEOTIDE SEQUENCE [LARGE SCALE GENOMIC DNA]</scope>
    <source>
        <strain evidence="9 10">TF05-11AC</strain>
    </source>
</reference>
<accession>A0A3E4U0R8</accession>
<keyword evidence="5 7" id="KW-1133">Transmembrane helix</keyword>
<keyword evidence="4 7" id="KW-0812">Transmembrane</keyword>
<dbReference type="PROSITE" id="PS50928">
    <property type="entry name" value="ABC_TM1"/>
    <property type="match status" value="1"/>
</dbReference>
<feature type="transmembrane region" description="Helical" evidence="7">
    <location>
        <begin position="106"/>
        <end position="132"/>
    </location>
</feature>
<dbReference type="InterPro" id="IPR050809">
    <property type="entry name" value="UgpAE/MalFG_permease"/>
</dbReference>
<dbReference type="RefSeq" id="WP_117622936.1">
    <property type="nucleotide sequence ID" value="NZ_QRQF01000033.1"/>
</dbReference>
<organism evidence="9 10">
    <name type="scientific">Hungatella hathewayi</name>
    <dbReference type="NCBI Taxonomy" id="154046"/>
    <lineage>
        <taxon>Bacteria</taxon>
        <taxon>Bacillati</taxon>
        <taxon>Bacillota</taxon>
        <taxon>Clostridia</taxon>
        <taxon>Lachnospirales</taxon>
        <taxon>Lachnospiraceae</taxon>
        <taxon>Hungatella</taxon>
    </lineage>
</organism>
<evidence type="ECO:0000256" key="2">
    <source>
        <dbReference type="ARBA" id="ARBA00022448"/>
    </source>
</evidence>
<gene>
    <name evidence="9" type="ORF">DXC39_23695</name>
</gene>
<evidence type="ECO:0000313" key="10">
    <source>
        <dbReference type="Proteomes" id="UP000261257"/>
    </source>
</evidence>
<dbReference type="InterPro" id="IPR000515">
    <property type="entry name" value="MetI-like"/>
</dbReference>
<evidence type="ECO:0000256" key="4">
    <source>
        <dbReference type="ARBA" id="ARBA00022692"/>
    </source>
</evidence>
<dbReference type="AlphaFoldDB" id="A0A3E4U0R8"/>
<dbReference type="Gene3D" id="1.10.3720.10">
    <property type="entry name" value="MetI-like"/>
    <property type="match status" value="1"/>
</dbReference>
<evidence type="ECO:0000256" key="5">
    <source>
        <dbReference type="ARBA" id="ARBA00022989"/>
    </source>
</evidence>
<feature type="transmembrane region" description="Helical" evidence="7">
    <location>
        <begin position="260"/>
        <end position="281"/>
    </location>
</feature>
<feature type="transmembrane region" description="Helical" evidence="7">
    <location>
        <begin position="72"/>
        <end position="94"/>
    </location>
</feature>
<comment type="subcellular location">
    <subcellularLocation>
        <location evidence="1 7">Cell membrane</location>
        <topology evidence="1 7">Multi-pass membrane protein</topology>
    </subcellularLocation>
</comment>
<evidence type="ECO:0000256" key="6">
    <source>
        <dbReference type="ARBA" id="ARBA00023136"/>
    </source>
</evidence>
<proteinExistence type="inferred from homology"/>
<dbReference type="GO" id="GO:0055085">
    <property type="term" value="P:transmembrane transport"/>
    <property type="evidence" value="ECO:0007669"/>
    <property type="project" value="InterPro"/>
</dbReference>